<feature type="region of interest" description="Disordered" evidence="1">
    <location>
        <begin position="83"/>
        <end position="114"/>
    </location>
</feature>
<protein>
    <submittedName>
        <fullName evidence="2">Uncharacterized protein</fullName>
    </submittedName>
</protein>
<keyword evidence="3" id="KW-1185">Reference proteome</keyword>
<evidence type="ECO:0000313" key="2">
    <source>
        <dbReference type="EMBL" id="KZP08383.1"/>
    </source>
</evidence>
<feature type="region of interest" description="Disordered" evidence="1">
    <location>
        <begin position="189"/>
        <end position="219"/>
    </location>
</feature>
<proteinExistence type="predicted"/>
<evidence type="ECO:0000256" key="1">
    <source>
        <dbReference type="SAM" id="MobiDB-lite"/>
    </source>
</evidence>
<accession>A0A165XBC7</accession>
<reference evidence="2 3" key="1">
    <citation type="journal article" date="2016" name="Mol. Biol. Evol.">
        <title>Comparative Genomics of Early-Diverging Mushroom-Forming Fungi Provides Insights into the Origins of Lignocellulose Decay Capabilities.</title>
        <authorList>
            <person name="Nagy L.G."/>
            <person name="Riley R."/>
            <person name="Tritt A."/>
            <person name="Adam C."/>
            <person name="Daum C."/>
            <person name="Floudas D."/>
            <person name="Sun H."/>
            <person name="Yadav J.S."/>
            <person name="Pangilinan J."/>
            <person name="Larsson K.H."/>
            <person name="Matsuura K."/>
            <person name="Barry K."/>
            <person name="Labutti K."/>
            <person name="Kuo R."/>
            <person name="Ohm R.A."/>
            <person name="Bhattacharya S.S."/>
            <person name="Shirouzu T."/>
            <person name="Yoshinaga Y."/>
            <person name="Martin F.M."/>
            <person name="Grigoriev I.V."/>
            <person name="Hibbett D.S."/>
        </authorList>
    </citation>
    <scope>NUCLEOTIDE SEQUENCE [LARGE SCALE GENOMIC DNA]</scope>
    <source>
        <strain evidence="2 3">CBS 109695</strain>
    </source>
</reference>
<dbReference type="AlphaFoldDB" id="A0A165XBC7"/>
<dbReference type="Proteomes" id="UP000076532">
    <property type="component" value="Unassembled WGS sequence"/>
</dbReference>
<evidence type="ECO:0000313" key="3">
    <source>
        <dbReference type="Proteomes" id="UP000076532"/>
    </source>
</evidence>
<sequence length="219" mass="24010">MDRIKESPIIANQNPRYRAALPCILWIFLMYAHLAERAAAALLSSADGAGAEIGGVELDINARFERALESRDIVLACVSGRSMDLPTSSSPPHPHRQKGPGRTAAPARRTSPSSSELDHLLINNFALLGVSPPPAPHLPPERRTCKSCTQGRTRYSVPKARHGPRKHTRVSFRRSSWFVFLADDQYGRQVNGDSRRKDGSQYGWSGSFGALGMKRGQGP</sequence>
<feature type="compositionally biased region" description="Low complexity" evidence="1">
    <location>
        <begin position="100"/>
        <end position="114"/>
    </location>
</feature>
<feature type="region of interest" description="Disordered" evidence="1">
    <location>
        <begin position="134"/>
        <end position="167"/>
    </location>
</feature>
<gene>
    <name evidence="2" type="ORF">FIBSPDRAFT_263309</name>
</gene>
<dbReference type="EMBL" id="KV417722">
    <property type="protein sequence ID" value="KZP08383.1"/>
    <property type="molecule type" value="Genomic_DNA"/>
</dbReference>
<name>A0A165XBC7_9AGAM</name>
<organism evidence="2 3">
    <name type="scientific">Athelia psychrophila</name>
    <dbReference type="NCBI Taxonomy" id="1759441"/>
    <lineage>
        <taxon>Eukaryota</taxon>
        <taxon>Fungi</taxon>
        <taxon>Dikarya</taxon>
        <taxon>Basidiomycota</taxon>
        <taxon>Agaricomycotina</taxon>
        <taxon>Agaricomycetes</taxon>
        <taxon>Agaricomycetidae</taxon>
        <taxon>Atheliales</taxon>
        <taxon>Atheliaceae</taxon>
        <taxon>Athelia</taxon>
    </lineage>
</organism>